<keyword evidence="1" id="KW-1133">Transmembrane helix</keyword>
<feature type="transmembrane region" description="Helical" evidence="1">
    <location>
        <begin position="136"/>
        <end position="155"/>
    </location>
</feature>
<comment type="caution">
    <text evidence="2">The sequence shown here is derived from an EMBL/GenBank/DDBJ whole genome shotgun (WGS) entry which is preliminary data.</text>
</comment>
<gene>
    <name evidence="2" type="ORF">EYH02_06295</name>
</gene>
<proteinExistence type="predicted"/>
<feature type="transmembrane region" description="Helical" evidence="1">
    <location>
        <begin position="161"/>
        <end position="182"/>
    </location>
</feature>
<protein>
    <submittedName>
        <fullName evidence="2">Uncharacterized protein</fullName>
    </submittedName>
</protein>
<organism evidence="2 3">
    <name type="scientific">Ignisphaera aggregans</name>
    <dbReference type="NCBI Taxonomy" id="334771"/>
    <lineage>
        <taxon>Archaea</taxon>
        <taxon>Thermoproteota</taxon>
        <taxon>Thermoprotei</taxon>
        <taxon>Desulfurococcales</taxon>
        <taxon>Desulfurococcaceae</taxon>
        <taxon>Ignisphaera</taxon>
    </lineage>
</organism>
<dbReference type="EMBL" id="DQTV01000125">
    <property type="protein sequence ID" value="HIP57651.1"/>
    <property type="molecule type" value="Genomic_DNA"/>
</dbReference>
<keyword evidence="1" id="KW-0472">Membrane</keyword>
<dbReference type="AlphaFoldDB" id="A0A832Z0I1"/>
<evidence type="ECO:0000313" key="2">
    <source>
        <dbReference type="EMBL" id="HIP57651.1"/>
    </source>
</evidence>
<sequence length="254" mass="28613">MSYAMRQDLQALIIRKAIHFSFSLLLILPLTPSFIEASSRIGITNPALLIYSLLTFFAALVNSIQIRKPNLREEMMRFLRDLRKRSLTKLESLARSLGTQTLLKIGFEELDKLFSRAEENLNTIVSRLERDYEKQYGYVCVTFALISILLAYILFNKHVVYGILALAIVDSISAILTALIPTPKVYKHSLPSIAISFICFYIPIAILSSSPIKSLVVSVIVILVEIASPEDNLTLPFLTSLTSYYLAIPIPFNH</sequence>
<evidence type="ECO:0000313" key="3">
    <source>
        <dbReference type="Proteomes" id="UP000605805"/>
    </source>
</evidence>
<feature type="transmembrane region" description="Helical" evidence="1">
    <location>
        <begin position="194"/>
        <end position="227"/>
    </location>
</feature>
<accession>A0A832Z0I1</accession>
<evidence type="ECO:0000256" key="1">
    <source>
        <dbReference type="SAM" id="Phobius"/>
    </source>
</evidence>
<reference evidence="2" key="1">
    <citation type="journal article" date="2020" name="ISME J.">
        <title>Gammaproteobacteria mediating utilization of methyl-, sulfur- and petroleum organic compounds in deep ocean hydrothermal plumes.</title>
        <authorList>
            <person name="Zhou Z."/>
            <person name="Liu Y."/>
            <person name="Pan J."/>
            <person name="Cron B.R."/>
            <person name="Toner B.M."/>
            <person name="Anantharaman K."/>
            <person name="Breier J.A."/>
            <person name="Dick G.J."/>
            <person name="Li M."/>
        </authorList>
    </citation>
    <scope>NUCLEOTIDE SEQUENCE</scope>
    <source>
        <strain evidence="2">SZUA-1435</strain>
    </source>
</reference>
<keyword evidence="1" id="KW-0812">Transmembrane</keyword>
<name>A0A832Z0I1_9CREN</name>
<feature type="transmembrane region" description="Helical" evidence="1">
    <location>
        <begin position="47"/>
        <end position="66"/>
    </location>
</feature>
<dbReference type="Proteomes" id="UP000605805">
    <property type="component" value="Unassembled WGS sequence"/>
</dbReference>